<feature type="transmembrane region" description="Helical" evidence="1">
    <location>
        <begin position="197"/>
        <end position="216"/>
    </location>
</feature>
<name>A0A3L7J760_9MICO</name>
<accession>A0A3L7J760</accession>
<dbReference type="OrthoDB" id="3238356at2"/>
<reference evidence="2 3" key="1">
    <citation type="submission" date="2018-10" db="EMBL/GenBank/DDBJ databases">
        <authorList>
            <person name="Li J."/>
        </authorList>
    </citation>
    <scope>NUCLEOTIDE SEQUENCE [LARGE SCALE GENOMIC DNA]</scope>
    <source>
        <strain evidence="2 3">ZD1-4</strain>
    </source>
</reference>
<dbReference type="PANTHER" id="PTHR34989">
    <property type="entry name" value="PROTEIN HDED"/>
    <property type="match status" value="1"/>
</dbReference>
<dbReference type="Pfam" id="PF03729">
    <property type="entry name" value="DUF308"/>
    <property type="match status" value="2"/>
</dbReference>
<proteinExistence type="predicted"/>
<feature type="transmembrane region" description="Helical" evidence="1">
    <location>
        <begin position="143"/>
        <end position="163"/>
    </location>
</feature>
<feature type="transmembrane region" description="Helical" evidence="1">
    <location>
        <begin position="87"/>
        <end position="105"/>
    </location>
</feature>
<keyword evidence="3" id="KW-1185">Reference proteome</keyword>
<evidence type="ECO:0000313" key="2">
    <source>
        <dbReference type="EMBL" id="RLQ86254.1"/>
    </source>
</evidence>
<evidence type="ECO:0000256" key="1">
    <source>
        <dbReference type="SAM" id="Phobius"/>
    </source>
</evidence>
<sequence>MVLYGSSAGQSSTAHASDLRSQTGCAADQTAGSRNPEAIVSYFLRVNPADISPSEVKTIRLVSIVAGIVAVIFGIAILFWPQATLTAVAWLFGVYFVVSGASRIIRAIMAKGLAGSYRAFLAVLGVLLIIGGVVVLINPLFGVTVLATIIGITWILEGIGVLMDLPRGKGAWVGVAFGLISIAAGVVVLFAPVAATVFWLQVTAILLILAGIMQTIQGTTLGRSPRS</sequence>
<dbReference type="GO" id="GO:0005886">
    <property type="term" value="C:plasma membrane"/>
    <property type="evidence" value="ECO:0007669"/>
    <property type="project" value="TreeGrafter"/>
</dbReference>
<dbReference type="InterPro" id="IPR005325">
    <property type="entry name" value="DUF308_memb"/>
</dbReference>
<dbReference type="EMBL" id="RCWJ01000001">
    <property type="protein sequence ID" value="RLQ86254.1"/>
    <property type="molecule type" value="Genomic_DNA"/>
</dbReference>
<evidence type="ECO:0000313" key="3">
    <source>
        <dbReference type="Proteomes" id="UP000282460"/>
    </source>
</evidence>
<keyword evidence="1" id="KW-0812">Transmembrane</keyword>
<feature type="transmembrane region" description="Helical" evidence="1">
    <location>
        <begin position="170"/>
        <end position="191"/>
    </location>
</feature>
<evidence type="ECO:0008006" key="4">
    <source>
        <dbReference type="Google" id="ProtNLM"/>
    </source>
</evidence>
<comment type="caution">
    <text evidence="2">The sequence shown here is derived from an EMBL/GenBank/DDBJ whole genome shotgun (WGS) entry which is preliminary data.</text>
</comment>
<organism evidence="2 3">
    <name type="scientific">Mycetocola zhadangensis</name>
    <dbReference type="NCBI Taxonomy" id="1164595"/>
    <lineage>
        <taxon>Bacteria</taxon>
        <taxon>Bacillati</taxon>
        <taxon>Actinomycetota</taxon>
        <taxon>Actinomycetes</taxon>
        <taxon>Micrococcales</taxon>
        <taxon>Microbacteriaceae</taxon>
        <taxon>Mycetocola</taxon>
    </lineage>
</organism>
<dbReference type="AlphaFoldDB" id="A0A3L7J760"/>
<dbReference type="InterPro" id="IPR052712">
    <property type="entry name" value="Acid_resist_chaperone_HdeD"/>
</dbReference>
<gene>
    <name evidence="2" type="ORF">D9V28_05345</name>
</gene>
<protein>
    <recommendedName>
        <fullName evidence="4">HdeD family acid-resistance protein</fullName>
    </recommendedName>
</protein>
<feature type="transmembrane region" description="Helical" evidence="1">
    <location>
        <begin position="117"/>
        <end position="137"/>
    </location>
</feature>
<dbReference type="PANTHER" id="PTHR34989:SF1">
    <property type="entry name" value="PROTEIN HDED"/>
    <property type="match status" value="1"/>
</dbReference>
<keyword evidence="1" id="KW-0472">Membrane</keyword>
<feature type="transmembrane region" description="Helical" evidence="1">
    <location>
        <begin position="61"/>
        <end position="81"/>
    </location>
</feature>
<dbReference type="Proteomes" id="UP000282460">
    <property type="component" value="Unassembled WGS sequence"/>
</dbReference>
<keyword evidence="1" id="KW-1133">Transmembrane helix</keyword>